<gene>
    <name evidence="1" type="ORF">HMPREF0758_2493</name>
</gene>
<evidence type="ECO:0000313" key="1">
    <source>
        <dbReference type="EMBL" id="EFE95857.1"/>
    </source>
</evidence>
<keyword evidence="2" id="KW-1185">Reference proteome</keyword>
<dbReference type="Proteomes" id="UP000005723">
    <property type="component" value="Unassembled WGS sequence"/>
</dbReference>
<sequence>MGQGNVHSFSCHRLLRICFIRVILHVTGVLTALSHPDHLPMEVDRDFFPCRLPATRIM</sequence>
<reference evidence="1 2" key="1">
    <citation type="submission" date="2010-01" db="EMBL/GenBank/DDBJ databases">
        <authorList>
            <person name="Muzny D."/>
            <person name="Qin X."/>
            <person name="Deng J."/>
            <person name="Jiang H."/>
            <person name="Liu Y."/>
            <person name="Qu J."/>
            <person name="Song X.-Z."/>
            <person name="Zhang L."/>
            <person name="Thornton R."/>
            <person name="Coyle M."/>
            <person name="Francisco L."/>
            <person name="Jackson L."/>
            <person name="Javaid M."/>
            <person name="Korchina V."/>
            <person name="Kovar C."/>
            <person name="Mata R."/>
            <person name="Mathew T."/>
            <person name="Ngo R."/>
            <person name="Nguyen L."/>
            <person name="Nguyen N."/>
            <person name="Okwuonu G."/>
            <person name="Ongeri F."/>
            <person name="Pham C."/>
            <person name="Simmons D."/>
            <person name="Wilczek-Boney K."/>
            <person name="Hale W."/>
            <person name="Jakkamsetti A."/>
            <person name="Pham P."/>
            <person name="Ruth R."/>
            <person name="San Lucas F."/>
            <person name="Warren J."/>
            <person name="Zhang J."/>
            <person name="Zhao Z."/>
            <person name="Zhou C."/>
            <person name="Zhu D."/>
            <person name="Lee S."/>
            <person name="Bess C."/>
            <person name="Blankenburg K."/>
            <person name="Forbes L."/>
            <person name="Fu Q."/>
            <person name="Gubbala S."/>
            <person name="Hirani K."/>
            <person name="Jayaseelan J.C."/>
            <person name="Lara F."/>
            <person name="Munidasa M."/>
            <person name="Palculict T."/>
            <person name="Patil S."/>
            <person name="Pu L.-L."/>
            <person name="Saada N."/>
            <person name="Tang L."/>
            <person name="Weissenberger G."/>
            <person name="Zhu Y."/>
            <person name="Hemphill L."/>
            <person name="Shang Y."/>
            <person name="Youmans B."/>
            <person name="Ayvaz T."/>
            <person name="Ross M."/>
            <person name="Santibanez J."/>
            <person name="Aqrawi P."/>
            <person name="Gross S."/>
            <person name="Joshi V."/>
            <person name="Fowler G."/>
            <person name="Nazareth L."/>
            <person name="Reid J."/>
            <person name="Worley K."/>
            <person name="Petrosino J."/>
            <person name="Highlander S."/>
            <person name="Gibbs R."/>
        </authorList>
    </citation>
    <scope>NUCLEOTIDE SEQUENCE [LARGE SCALE GENOMIC DNA]</scope>
    <source>
        <strain evidence="1 2">DSM 4582</strain>
    </source>
</reference>
<accession>D4E2U3</accession>
<protein>
    <submittedName>
        <fullName evidence="1">Uncharacterized protein</fullName>
    </submittedName>
</protein>
<dbReference type="AlphaFoldDB" id="D4E2U3"/>
<name>D4E2U3_SEROD</name>
<dbReference type="HOGENOM" id="CLU_2976759_0_0_6"/>
<evidence type="ECO:0000313" key="2">
    <source>
        <dbReference type="Proteomes" id="UP000005723"/>
    </source>
</evidence>
<dbReference type="EMBL" id="ADBY01000042">
    <property type="protein sequence ID" value="EFE95857.1"/>
    <property type="molecule type" value="Genomic_DNA"/>
</dbReference>
<dbReference type="STRING" id="667129.HMPREF0758_2493"/>
<comment type="caution">
    <text evidence="1">The sequence shown here is derived from an EMBL/GenBank/DDBJ whole genome shotgun (WGS) entry which is preliminary data.</text>
</comment>
<proteinExistence type="predicted"/>
<organism evidence="1 2">
    <name type="scientific">Serratia odorifera DSM 4582</name>
    <dbReference type="NCBI Taxonomy" id="667129"/>
    <lineage>
        <taxon>Bacteria</taxon>
        <taxon>Pseudomonadati</taxon>
        <taxon>Pseudomonadota</taxon>
        <taxon>Gammaproteobacteria</taxon>
        <taxon>Enterobacterales</taxon>
        <taxon>Yersiniaceae</taxon>
        <taxon>Serratia</taxon>
    </lineage>
</organism>